<name>A0A0U9HRH4_9BACT</name>
<dbReference type="InterPro" id="IPR022285">
    <property type="entry name" value="CHP03879_regulat_dom_put"/>
</dbReference>
<dbReference type="Proteomes" id="UP000054976">
    <property type="component" value="Unassembled WGS sequence"/>
</dbReference>
<dbReference type="STRING" id="86166.TAGGR_1526"/>
<reference evidence="2" key="1">
    <citation type="submission" date="2016-01" db="EMBL/GenBank/DDBJ databases">
        <title>Draft genome sequence of Thermodesulfovibrio aggregans strain TGE-P1.</title>
        <authorList>
            <person name="Sekiguchi Y."/>
            <person name="Ohashi A."/>
            <person name="Matsuura N."/>
            <person name="Tourlousse M.D."/>
        </authorList>
    </citation>
    <scope>NUCLEOTIDE SEQUENCE [LARGE SCALE GENOMIC DNA]</scope>
    <source>
        <strain evidence="2">TGE-P1</strain>
    </source>
</reference>
<keyword evidence="2" id="KW-1185">Reference proteome</keyword>
<gene>
    <name evidence="1" type="ORF">TAGGR_1526</name>
</gene>
<protein>
    <submittedName>
        <fullName evidence="1">Probable regulatory domain-containing protein</fullName>
    </submittedName>
</protein>
<evidence type="ECO:0000313" key="2">
    <source>
        <dbReference type="Proteomes" id="UP000054976"/>
    </source>
</evidence>
<accession>A0A0U9HRH4</accession>
<dbReference type="AlphaFoldDB" id="A0A0U9HRH4"/>
<sequence>MVIEVKPKKDESSDIEKLTQQVFFKTIELLGGIRKLAEYRSLTWLPALARAAYTIVLKEKFLKTEEEIASLVGITKNTVRMILRADPEIALKKIKELEEGFPETKKELKVHTAGAIARLAYKEISSGQ</sequence>
<dbReference type="PANTHER" id="PTHR40727:SF1">
    <property type="entry name" value="BACTERIO-OPSIN ACTIVATOR"/>
    <property type="match status" value="1"/>
</dbReference>
<dbReference type="EMBL" id="BCNO01000001">
    <property type="protein sequence ID" value="GAQ94346.1"/>
    <property type="molecule type" value="Genomic_DNA"/>
</dbReference>
<dbReference type="OrthoDB" id="5372654at2"/>
<evidence type="ECO:0000313" key="1">
    <source>
        <dbReference type="EMBL" id="GAQ94346.1"/>
    </source>
</evidence>
<comment type="caution">
    <text evidence="1">The sequence shown here is derived from an EMBL/GenBank/DDBJ whole genome shotgun (WGS) entry which is preliminary data.</text>
</comment>
<organism evidence="1 2">
    <name type="scientific">Thermodesulfovibrio aggregans</name>
    <dbReference type="NCBI Taxonomy" id="86166"/>
    <lineage>
        <taxon>Bacteria</taxon>
        <taxon>Pseudomonadati</taxon>
        <taxon>Nitrospirota</taxon>
        <taxon>Thermodesulfovibrionia</taxon>
        <taxon>Thermodesulfovibrionales</taxon>
        <taxon>Thermodesulfovibrionaceae</taxon>
        <taxon>Thermodesulfovibrio</taxon>
    </lineage>
</organism>
<proteinExistence type="predicted"/>
<dbReference type="NCBIfam" id="TIGR03879">
    <property type="entry name" value="near_KaiC_dom"/>
    <property type="match status" value="1"/>
</dbReference>
<dbReference type="PANTHER" id="PTHR40727">
    <property type="entry name" value="TRANSCRIPTION REGULATOR, ENCODED NEXT TO RECA SUPERFAMILY ATPASE-RELATED"/>
    <property type="match status" value="1"/>
</dbReference>
<dbReference type="RefSeq" id="WP_059175809.1">
    <property type="nucleotide sequence ID" value="NZ_BCNO01000001.1"/>
</dbReference>